<comment type="similarity">
    <text evidence="1">Belongs to the GPI inositol-deacylase family.</text>
</comment>
<keyword evidence="1" id="KW-0653">Protein transport</keyword>
<dbReference type="InterPro" id="IPR012908">
    <property type="entry name" value="PGAP1-ab_dom-like"/>
</dbReference>
<dbReference type="GO" id="GO:0016788">
    <property type="term" value="F:hydrolase activity, acting on ester bonds"/>
    <property type="evidence" value="ECO:0007669"/>
    <property type="project" value="InterPro"/>
</dbReference>
<dbReference type="EMBL" id="CP014243">
    <property type="protein sequence ID" value="AMD19562.1"/>
    <property type="molecule type" value="Genomic_DNA"/>
</dbReference>
<dbReference type="OrthoDB" id="5592486at2759"/>
<dbReference type="AlphaFoldDB" id="A0A120K1N5"/>
<keyword evidence="1" id="KW-0256">Endoplasmic reticulum</keyword>
<sequence>MMLMGSLGSFGYYSAVAVYKSCQQILQDTFWTSSKREGDSLQGKLFDTYSTNVADSKGHSLVIDTLPPIDDVKIPKYPVVLCHGLSGFDRLILIPSVKKLLTLLQLSVKEKSSDLFMETADDTNSIWALDYWLGVQTFLESKGCAVITAKVPSFGSIEERAEVLNKFIADGVKKLDQEHRGKFKLNSEGKIKVNLIAHSMGGLDCRYLISKIENKEYDVKSLTTIATPHHGSEMADYVVEKFNSFKETANLSDMPLFLPPAFYQLTTYHMKHFNNIVPNDSNVSYFSYGSYFYPKWYNVFYPSWNIIYNKSNGEPNDGLVSTKSSRWGQYLGSLDDIDHLDIINWRNKLNIDVIMGLDRNCFRNKNVQPQHKIDILHFYLTITDMLARKGL</sequence>
<evidence type="ECO:0000256" key="1">
    <source>
        <dbReference type="RuleBase" id="RU365011"/>
    </source>
</evidence>
<dbReference type="Gene3D" id="3.40.50.1820">
    <property type="entry name" value="alpha/beta hydrolase"/>
    <property type="match status" value="1"/>
</dbReference>
<comment type="function">
    <text evidence="1">Involved in inositol deacylation of GPI-anchored proteins which plays important roles in the quality control and ER-associated degradation of GPI-anchored proteins.</text>
</comment>
<keyword evidence="1" id="KW-0378">Hydrolase</keyword>
<dbReference type="InterPro" id="IPR029058">
    <property type="entry name" value="AB_hydrolase_fold"/>
</dbReference>
<accession>A0A120K1N5</accession>
<dbReference type="PANTHER" id="PTHR11440">
    <property type="entry name" value="LECITHIN-CHOLESTEROL ACYLTRANSFERASE-RELATED"/>
    <property type="match status" value="1"/>
</dbReference>
<name>A0A120K1N5_9SACH</name>
<dbReference type="GO" id="GO:0015031">
    <property type="term" value="P:protein transport"/>
    <property type="evidence" value="ECO:0007669"/>
    <property type="project" value="UniProtKB-KW"/>
</dbReference>
<dbReference type="STRING" id="45286.A0A120K1N5"/>
<dbReference type="SUPFAM" id="SSF53474">
    <property type="entry name" value="alpha/beta-Hydrolases"/>
    <property type="match status" value="1"/>
</dbReference>
<dbReference type="EC" id="3.1.-.-" evidence="1"/>
<evidence type="ECO:0000313" key="3">
    <source>
        <dbReference type="EMBL" id="AMD19562.1"/>
    </source>
</evidence>
<dbReference type="Proteomes" id="UP000243052">
    <property type="component" value="Chromosome iii"/>
</dbReference>
<comment type="subcellular location">
    <subcellularLocation>
        <location evidence="1">Endoplasmic reticulum membrane</location>
    </subcellularLocation>
</comment>
<dbReference type="GO" id="GO:0005789">
    <property type="term" value="C:endoplasmic reticulum membrane"/>
    <property type="evidence" value="ECO:0007669"/>
    <property type="project" value="UniProtKB-SubCell"/>
</dbReference>
<reference evidence="3 4" key="1">
    <citation type="submission" date="2016-01" db="EMBL/GenBank/DDBJ databases">
        <title>Genome sequence of the yeast Holleya sinecauda.</title>
        <authorList>
            <person name="Dietrich F.S."/>
        </authorList>
    </citation>
    <scope>NUCLEOTIDE SEQUENCE [LARGE SCALE GENOMIC DNA]</scope>
    <source>
        <strain evidence="3 4">ATCC 58844</strain>
    </source>
</reference>
<evidence type="ECO:0000259" key="2">
    <source>
        <dbReference type="Pfam" id="PF07819"/>
    </source>
</evidence>
<evidence type="ECO:0000313" key="4">
    <source>
        <dbReference type="Proteomes" id="UP000243052"/>
    </source>
</evidence>
<keyword evidence="1" id="KW-0813">Transport</keyword>
<dbReference type="GeneID" id="28722766"/>
<proteinExistence type="inferred from homology"/>
<protein>
    <recommendedName>
        <fullName evidence="1">GPI inositol-deacylase</fullName>
        <ecNumber evidence="1">3.1.-.-</ecNumber>
    </recommendedName>
</protein>
<keyword evidence="1" id="KW-0472">Membrane</keyword>
<gene>
    <name evidence="3" type="ORF">AW171_hschr31401</name>
</gene>
<dbReference type="Pfam" id="PF07819">
    <property type="entry name" value="PGAP1"/>
    <property type="match status" value="1"/>
</dbReference>
<feature type="domain" description="GPI inositol-deacylase PGAP1-like alpha/beta" evidence="2">
    <location>
        <begin position="158"/>
        <end position="242"/>
    </location>
</feature>
<keyword evidence="4" id="KW-1185">Reference proteome</keyword>
<organism evidence="3 4">
    <name type="scientific">Eremothecium sinecaudum</name>
    <dbReference type="NCBI Taxonomy" id="45286"/>
    <lineage>
        <taxon>Eukaryota</taxon>
        <taxon>Fungi</taxon>
        <taxon>Dikarya</taxon>
        <taxon>Ascomycota</taxon>
        <taxon>Saccharomycotina</taxon>
        <taxon>Saccharomycetes</taxon>
        <taxon>Saccharomycetales</taxon>
        <taxon>Saccharomycetaceae</taxon>
        <taxon>Eremothecium</taxon>
    </lineage>
</organism>
<dbReference type="RefSeq" id="XP_017986558.1">
    <property type="nucleotide sequence ID" value="XM_018131554.1"/>
</dbReference>